<feature type="compositionally biased region" description="Basic and acidic residues" evidence="1">
    <location>
        <begin position="24"/>
        <end position="36"/>
    </location>
</feature>
<accession>C8TF81</accession>
<sequence>MESFASVARSEVEMPRSTTGGRSPEQDGKTEGIWGDERSDILKPFLGIKMIHSIKGTPGRGSGHRIPWPTHPPKFTKLEYTEPTRREISSNPLTTIS</sequence>
<evidence type="ECO:0000313" key="3">
    <source>
        <dbReference type="EMBL" id="BAI39830.1"/>
    </source>
</evidence>
<protein>
    <submittedName>
        <fullName evidence="2">Uncharacterized protein K0098G01.7</fullName>
    </submittedName>
    <submittedName>
        <fullName evidence="3">Uncharacterized protein K0110D12.32</fullName>
    </submittedName>
</protein>
<dbReference type="EMBL" id="AP009086">
    <property type="protein sequence ID" value="BAI39803.1"/>
    <property type="molecule type" value="Genomic_DNA"/>
</dbReference>
<proteinExistence type="predicted"/>
<gene>
    <name evidence="2" type="primary">K0098G01.7</name>
    <name evidence="3" type="synonym">K0110D12.32</name>
</gene>
<name>C8TF81_ORYSI</name>
<dbReference type="EMBL" id="AP009087">
    <property type="protein sequence ID" value="BAI39830.1"/>
    <property type="molecule type" value="Genomic_DNA"/>
</dbReference>
<dbReference type="AlphaFoldDB" id="C8TF81"/>
<reference evidence="2" key="1">
    <citation type="journal article" date="2009" name="Plant J.">
        <title>Comparative analysis of complete orthologous centromeres from two subspecies of rice reveals rapid variation of centromere organization and structure.</title>
        <authorList>
            <person name="Wu J."/>
            <person name="Fujisawa M."/>
            <person name="Tian Z."/>
            <person name="Yamagata H."/>
            <person name="Kamiya K."/>
            <person name="Shibata M."/>
            <person name="Hosokawa S."/>
            <person name="Ito Y."/>
            <person name="Hamada M."/>
            <person name="Katagiri S."/>
            <person name="Kurita K."/>
            <person name="Yamamoto M."/>
            <person name="Kikuta A."/>
            <person name="Machita K."/>
            <person name="Karasawa W."/>
            <person name="Kanamori H."/>
            <person name="Namiki N."/>
            <person name="Mizuno H."/>
            <person name="Ma J."/>
            <person name="Sasaki T."/>
            <person name="Matsumoto T."/>
        </authorList>
    </citation>
    <scope>NUCLEOTIDE SEQUENCE</scope>
</reference>
<evidence type="ECO:0000256" key="1">
    <source>
        <dbReference type="SAM" id="MobiDB-lite"/>
    </source>
</evidence>
<feature type="region of interest" description="Disordered" evidence="1">
    <location>
        <begin position="55"/>
        <end position="76"/>
    </location>
</feature>
<organism evidence="2">
    <name type="scientific">Oryza sativa subsp. indica</name>
    <name type="common">Rice</name>
    <dbReference type="NCBI Taxonomy" id="39946"/>
    <lineage>
        <taxon>Eukaryota</taxon>
        <taxon>Viridiplantae</taxon>
        <taxon>Streptophyta</taxon>
        <taxon>Embryophyta</taxon>
        <taxon>Tracheophyta</taxon>
        <taxon>Spermatophyta</taxon>
        <taxon>Magnoliopsida</taxon>
        <taxon>Liliopsida</taxon>
        <taxon>Poales</taxon>
        <taxon>Poaceae</taxon>
        <taxon>BOP clade</taxon>
        <taxon>Oryzoideae</taxon>
        <taxon>Oryzeae</taxon>
        <taxon>Oryzinae</taxon>
        <taxon>Oryza</taxon>
        <taxon>Oryza sativa</taxon>
    </lineage>
</organism>
<evidence type="ECO:0000313" key="2">
    <source>
        <dbReference type="EMBL" id="BAI39803.1"/>
    </source>
</evidence>
<feature type="region of interest" description="Disordered" evidence="1">
    <location>
        <begin position="1"/>
        <end position="36"/>
    </location>
</feature>